<feature type="compositionally biased region" description="Low complexity" evidence="1">
    <location>
        <begin position="19"/>
        <end position="29"/>
    </location>
</feature>
<name>A0AAD5MQ67_PARTN</name>
<keyword evidence="3" id="KW-1185">Reference proteome</keyword>
<dbReference type="EMBL" id="JAHQIW010003966">
    <property type="protein sequence ID" value="KAJ1360803.1"/>
    <property type="molecule type" value="Genomic_DNA"/>
</dbReference>
<evidence type="ECO:0000313" key="2">
    <source>
        <dbReference type="EMBL" id="KAJ1360803.1"/>
    </source>
</evidence>
<proteinExistence type="predicted"/>
<evidence type="ECO:0000256" key="1">
    <source>
        <dbReference type="SAM" id="MobiDB-lite"/>
    </source>
</evidence>
<gene>
    <name evidence="2" type="ORF">KIN20_019870</name>
</gene>
<accession>A0AAD5MQ67</accession>
<comment type="caution">
    <text evidence="2">The sequence shown here is derived from an EMBL/GenBank/DDBJ whole genome shotgun (WGS) entry which is preliminary data.</text>
</comment>
<dbReference type="AlphaFoldDB" id="A0AAD5MQ67"/>
<organism evidence="2 3">
    <name type="scientific">Parelaphostrongylus tenuis</name>
    <name type="common">Meningeal worm</name>
    <dbReference type="NCBI Taxonomy" id="148309"/>
    <lineage>
        <taxon>Eukaryota</taxon>
        <taxon>Metazoa</taxon>
        <taxon>Ecdysozoa</taxon>
        <taxon>Nematoda</taxon>
        <taxon>Chromadorea</taxon>
        <taxon>Rhabditida</taxon>
        <taxon>Rhabditina</taxon>
        <taxon>Rhabditomorpha</taxon>
        <taxon>Strongyloidea</taxon>
        <taxon>Metastrongylidae</taxon>
        <taxon>Parelaphostrongylus</taxon>
    </lineage>
</organism>
<reference evidence="2" key="1">
    <citation type="submission" date="2021-06" db="EMBL/GenBank/DDBJ databases">
        <title>Parelaphostrongylus tenuis whole genome reference sequence.</title>
        <authorList>
            <person name="Garwood T.J."/>
            <person name="Larsen P.A."/>
            <person name="Fountain-Jones N.M."/>
            <person name="Garbe J.R."/>
            <person name="Macchietto M.G."/>
            <person name="Kania S.A."/>
            <person name="Gerhold R.W."/>
            <person name="Richards J.E."/>
            <person name="Wolf T.M."/>
        </authorList>
    </citation>
    <scope>NUCLEOTIDE SEQUENCE</scope>
    <source>
        <strain evidence="2">MNPRO001-30</strain>
        <tissue evidence="2">Meninges</tissue>
    </source>
</reference>
<feature type="region of interest" description="Disordered" evidence="1">
    <location>
        <begin position="1"/>
        <end position="30"/>
    </location>
</feature>
<protein>
    <submittedName>
        <fullName evidence="2">Uncharacterized protein</fullName>
    </submittedName>
</protein>
<evidence type="ECO:0000313" key="3">
    <source>
        <dbReference type="Proteomes" id="UP001196413"/>
    </source>
</evidence>
<dbReference type="Proteomes" id="UP001196413">
    <property type="component" value="Unassembled WGS sequence"/>
</dbReference>
<sequence length="121" mass="13290">MDGISGADSDTLIRKHSSRSSPSSALLLSRGDTMMYGRRRPIVHMHEDIRRLIQCPSSDVHFPTAKREATHLCAHTSNAFARATEKVTFSVSLLVRKTSALAVSPFPQPVMLKLSVTQSAE</sequence>